<dbReference type="EMBL" id="JBHFNT010000192">
    <property type="protein sequence ID" value="MFB2836982.1"/>
    <property type="molecule type" value="Genomic_DNA"/>
</dbReference>
<dbReference type="InterPro" id="IPR021503">
    <property type="entry name" value="DUF3110"/>
</dbReference>
<comment type="caution">
    <text evidence="2">The sequence shown here is derived from an EMBL/GenBank/DDBJ whole genome shotgun (WGS) entry which is preliminary data.</text>
</comment>
<sequence length="144" mass="16469">MRVFVLLFNAGTDNEGIHTLQIGDHNKVLMFESEDDATRYSLMLEAQDFPPATVESIDDEEIKQFCESTGYGWELVSEGELTLPPEANVEETDWQIDDEFDAEFEDDFDDELDLAESDESEEESESEMSDAELDSIRRRLEGLL</sequence>
<gene>
    <name evidence="2" type="ORF">ACE1CA_20855</name>
</gene>
<organism evidence="2 3">
    <name type="scientific">Floridaenema evergladense BLCC-F167</name>
    <dbReference type="NCBI Taxonomy" id="3153639"/>
    <lineage>
        <taxon>Bacteria</taxon>
        <taxon>Bacillati</taxon>
        <taxon>Cyanobacteriota</taxon>
        <taxon>Cyanophyceae</taxon>
        <taxon>Oscillatoriophycideae</taxon>
        <taxon>Aerosakkonematales</taxon>
        <taxon>Aerosakkonemataceae</taxon>
        <taxon>Floridanema</taxon>
        <taxon>Floridanema evergladense</taxon>
    </lineage>
</organism>
<accession>A0ABV4WPI0</accession>
<protein>
    <submittedName>
        <fullName evidence="2">DUF3110 domain-containing protein</fullName>
    </submittedName>
</protein>
<evidence type="ECO:0000313" key="2">
    <source>
        <dbReference type="EMBL" id="MFB2836982.1"/>
    </source>
</evidence>
<evidence type="ECO:0000313" key="3">
    <source>
        <dbReference type="Proteomes" id="UP001576780"/>
    </source>
</evidence>
<name>A0ABV4WPI0_9CYAN</name>
<dbReference type="RefSeq" id="WP_413279341.1">
    <property type="nucleotide sequence ID" value="NZ_JBHFNT010000192.1"/>
</dbReference>
<dbReference type="Proteomes" id="UP001576780">
    <property type="component" value="Unassembled WGS sequence"/>
</dbReference>
<feature type="region of interest" description="Disordered" evidence="1">
    <location>
        <begin position="114"/>
        <end position="134"/>
    </location>
</feature>
<proteinExistence type="predicted"/>
<dbReference type="Pfam" id="PF11360">
    <property type="entry name" value="DUF3110"/>
    <property type="match status" value="1"/>
</dbReference>
<evidence type="ECO:0000256" key="1">
    <source>
        <dbReference type="SAM" id="MobiDB-lite"/>
    </source>
</evidence>
<feature type="compositionally biased region" description="Acidic residues" evidence="1">
    <location>
        <begin position="114"/>
        <end position="133"/>
    </location>
</feature>
<keyword evidence="3" id="KW-1185">Reference proteome</keyword>
<reference evidence="2 3" key="1">
    <citation type="submission" date="2024-09" db="EMBL/GenBank/DDBJ databases">
        <title>Floridaenema gen nov. (Aerosakkonemataceae, Aerosakkonematales ord. nov., Cyanobacteria) from benthic tropical and subtropical fresh waters, with the description of four new species.</title>
        <authorList>
            <person name="Moretto J.A."/>
            <person name="Berthold D.E."/>
            <person name="Lefler F.W."/>
            <person name="Huang I.-S."/>
            <person name="Laughinghouse H. IV."/>
        </authorList>
    </citation>
    <scope>NUCLEOTIDE SEQUENCE [LARGE SCALE GENOMIC DNA]</scope>
    <source>
        <strain evidence="2 3">BLCC-F167</strain>
    </source>
</reference>